<evidence type="ECO:0000313" key="1">
    <source>
        <dbReference type="EMBL" id="MCP9766172.1"/>
    </source>
</evidence>
<reference evidence="1 2" key="1">
    <citation type="submission" date="2018-11" db="EMBL/GenBank/DDBJ databases">
        <title>Novel bacteria species description.</title>
        <authorList>
            <person name="Han J.-H."/>
        </authorList>
    </citation>
    <scope>NUCLEOTIDE SEQUENCE [LARGE SCALE GENOMIC DNA]</scope>
    <source>
        <strain evidence="1 2">KCTC23259</strain>
    </source>
</reference>
<proteinExistence type="predicted"/>
<dbReference type="SUPFAM" id="SSF46785">
    <property type="entry name" value="Winged helix' DNA-binding domain"/>
    <property type="match status" value="1"/>
</dbReference>
<dbReference type="PANTHER" id="PTHR33221">
    <property type="entry name" value="WINGED HELIX-TURN-HELIX TRANSCRIPTIONAL REGULATOR, RRF2 FAMILY"/>
    <property type="match status" value="1"/>
</dbReference>
<dbReference type="AlphaFoldDB" id="A0AAE3H781"/>
<comment type="caution">
    <text evidence="1">The sequence shown here is derived from an EMBL/GenBank/DDBJ whole genome shotgun (WGS) entry which is preliminary data.</text>
</comment>
<dbReference type="PANTHER" id="PTHR33221:SF13">
    <property type="entry name" value="TRANSCRIPTIONAL REGULATOR-RELATED"/>
    <property type="match status" value="1"/>
</dbReference>
<dbReference type="GO" id="GO:0005829">
    <property type="term" value="C:cytosol"/>
    <property type="evidence" value="ECO:0007669"/>
    <property type="project" value="TreeGrafter"/>
</dbReference>
<dbReference type="PROSITE" id="PS51197">
    <property type="entry name" value="HTH_RRF2_2"/>
    <property type="match status" value="1"/>
</dbReference>
<gene>
    <name evidence="1" type="ORF">EGI31_24810</name>
</gene>
<dbReference type="InterPro" id="IPR000944">
    <property type="entry name" value="Tscrpt_reg_Rrf2"/>
</dbReference>
<dbReference type="Gene3D" id="1.10.10.10">
    <property type="entry name" value="Winged helix-like DNA-binding domain superfamily/Winged helix DNA-binding domain"/>
    <property type="match status" value="1"/>
</dbReference>
<dbReference type="InterPro" id="IPR036390">
    <property type="entry name" value="WH_DNA-bd_sf"/>
</dbReference>
<dbReference type="InterPro" id="IPR036388">
    <property type="entry name" value="WH-like_DNA-bd_sf"/>
</dbReference>
<protein>
    <submittedName>
        <fullName evidence="1">Rrf2 family transcriptional regulator</fullName>
    </submittedName>
</protein>
<accession>A0AAE3H781</accession>
<evidence type="ECO:0000313" key="2">
    <source>
        <dbReference type="Proteomes" id="UP001204144"/>
    </source>
</evidence>
<dbReference type="RefSeq" id="WP_255039879.1">
    <property type="nucleotide sequence ID" value="NZ_RJUF01000195.1"/>
</dbReference>
<sequence>MISKTCGYAIRGIVFLSLEQNKSTKHGILEIAEDLQIPQHFLGKILQDLVRRGIISSIKGPHGGFFVNSKTIDTPLIEVVEAIDGLGIFKKCFLGREECSSINPCPLHDEFDGCRSAIFKTFENLKISDLVKKIDIGDSYLSLNKEFATEI</sequence>
<dbReference type="EMBL" id="RJUF01000195">
    <property type="protein sequence ID" value="MCP9766172.1"/>
    <property type="molecule type" value="Genomic_DNA"/>
</dbReference>
<dbReference type="NCBIfam" id="TIGR00738">
    <property type="entry name" value="rrf2_super"/>
    <property type="match status" value="1"/>
</dbReference>
<dbReference type="Pfam" id="PF02082">
    <property type="entry name" value="Rrf2"/>
    <property type="match status" value="1"/>
</dbReference>
<name>A0AAE3H781_9BACT</name>
<organism evidence="1 2">
    <name type="scientific">Lacihabitans soyangensis</name>
    <dbReference type="NCBI Taxonomy" id="869394"/>
    <lineage>
        <taxon>Bacteria</taxon>
        <taxon>Pseudomonadati</taxon>
        <taxon>Bacteroidota</taxon>
        <taxon>Cytophagia</taxon>
        <taxon>Cytophagales</taxon>
        <taxon>Leadbetterellaceae</taxon>
        <taxon>Lacihabitans</taxon>
    </lineage>
</organism>
<dbReference type="Proteomes" id="UP001204144">
    <property type="component" value="Unassembled WGS sequence"/>
</dbReference>
<dbReference type="GO" id="GO:0003700">
    <property type="term" value="F:DNA-binding transcription factor activity"/>
    <property type="evidence" value="ECO:0007669"/>
    <property type="project" value="TreeGrafter"/>
</dbReference>
<keyword evidence="2" id="KW-1185">Reference proteome</keyword>